<keyword evidence="1" id="KW-0812">Transmembrane</keyword>
<sequence length="174" mass="20107">MNIIYQISPEFIYYKAFAIPFGFAVFVLISIAALKLHIKLNEPITKSAISSYRGNIKSQQRELFPIILVIAIVIFALLLYFSYRKSVLEIGQLDELYSNSDSIKGTLKSLHSYNKDWDLVRFEVGGIVFDYRLDDRGIFDIDLNQMEIDKIEGKVVEIRFTEGSRILEILQLEK</sequence>
<comment type="caution">
    <text evidence="2">The sequence shown here is derived from an EMBL/GenBank/DDBJ whole genome shotgun (WGS) entry which is preliminary data.</text>
</comment>
<dbReference type="Proteomes" id="UP000076486">
    <property type="component" value="Unassembled WGS sequence"/>
</dbReference>
<keyword evidence="1" id="KW-1133">Transmembrane helix</keyword>
<evidence type="ECO:0000313" key="3">
    <source>
        <dbReference type="Proteomes" id="UP000076486"/>
    </source>
</evidence>
<gene>
    <name evidence="2" type="ORF">N473_21275</name>
</gene>
<dbReference type="PATRIC" id="fig|1365248.3.peg.3336"/>
<protein>
    <submittedName>
        <fullName evidence="2">Uncharacterized protein</fullName>
    </submittedName>
</protein>
<name>A0A167K3F7_9GAMM</name>
<evidence type="ECO:0000313" key="2">
    <source>
        <dbReference type="EMBL" id="KZN62079.1"/>
    </source>
</evidence>
<accession>A0A167K3F7</accession>
<reference evidence="2 3" key="1">
    <citation type="submission" date="2013-07" db="EMBL/GenBank/DDBJ databases">
        <title>Comparative Genomic and Metabolomic Analysis of Twelve Strains of Pseudoalteromonas luteoviolacea.</title>
        <authorList>
            <person name="Vynne N.G."/>
            <person name="Mansson M."/>
            <person name="Gram L."/>
        </authorList>
    </citation>
    <scope>NUCLEOTIDE SEQUENCE [LARGE SCALE GENOMIC DNA]</scope>
    <source>
        <strain evidence="2 3">CPMOR-1</strain>
    </source>
</reference>
<dbReference type="RefSeq" id="WP_063368731.1">
    <property type="nucleotide sequence ID" value="NZ_AUYC01000035.1"/>
</dbReference>
<keyword evidence="1" id="KW-0472">Membrane</keyword>
<organism evidence="2 3">
    <name type="scientific">Pseudoalteromonas luteoviolacea CPMOR-1</name>
    <dbReference type="NCBI Taxonomy" id="1365248"/>
    <lineage>
        <taxon>Bacteria</taxon>
        <taxon>Pseudomonadati</taxon>
        <taxon>Pseudomonadota</taxon>
        <taxon>Gammaproteobacteria</taxon>
        <taxon>Alteromonadales</taxon>
        <taxon>Pseudoalteromonadaceae</taxon>
        <taxon>Pseudoalteromonas</taxon>
    </lineage>
</organism>
<evidence type="ECO:0000256" key="1">
    <source>
        <dbReference type="SAM" id="Phobius"/>
    </source>
</evidence>
<dbReference type="AlphaFoldDB" id="A0A167K3F7"/>
<feature type="transmembrane region" description="Helical" evidence="1">
    <location>
        <begin position="63"/>
        <end position="83"/>
    </location>
</feature>
<dbReference type="EMBL" id="AUYC01000035">
    <property type="protein sequence ID" value="KZN62079.1"/>
    <property type="molecule type" value="Genomic_DNA"/>
</dbReference>
<proteinExistence type="predicted"/>
<feature type="transmembrane region" description="Helical" evidence="1">
    <location>
        <begin position="12"/>
        <end position="34"/>
    </location>
</feature>